<evidence type="ECO:0000313" key="3">
    <source>
        <dbReference type="Proteomes" id="UP000321717"/>
    </source>
</evidence>
<reference evidence="2 3" key="1">
    <citation type="submission" date="2019-07" db="EMBL/GenBank/DDBJ databases">
        <title>Whole genome shotgun sequence of Rhizobium naphthalenivorans NBRC 107585.</title>
        <authorList>
            <person name="Hosoyama A."/>
            <person name="Uohara A."/>
            <person name="Ohji S."/>
            <person name="Ichikawa N."/>
        </authorList>
    </citation>
    <scope>NUCLEOTIDE SEQUENCE [LARGE SCALE GENOMIC DNA]</scope>
    <source>
        <strain evidence="2 3">NBRC 107585</strain>
    </source>
</reference>
<feature type="compositionally biased region" description="Basic residues" evidence="1">
    <location>
        <begin position="79"/>
        <end position="96"/>
    </location>
</feature>
<dbReference type="EMBL" id="BJZP01000001">
    <property type="protein sequence ID" value="GEO83241.1"/>
    <property type="molecule type" value="Genomic_DNA"/>
</dbReference>
<name>A0A512HCQ4_9HYPH</name>
<evidence type="ECO:0000313" key="2">
    <source>
        <dbReference type="EMBL" id="GEO83241.1"/>
    </source>
</evidence>
<sequence length="112" mass="12067">MSADKDRPGTEPDVIVGAPFKSAALQLLFGLTSCVMELDTGVPAVSETLWLAEAANTGGMAARRPAITTTPRKPNLCGRARKPMKASKKRKHRRSNGIKINFDHQVPALNKS</sequence>
<dbReference type="PROSITE" id="PS51257">
    <property type="entry name" value="PROKAR_LIPOPROTEIN"/>
    <property type="match status" value="1"/>
</dbReference>
<keyword evidence="3" id="KW-1185">Reference proteome</keyword>
<organism evidence="2 3">
    <name type="scientific">Ciceribacter naphthalenivorans</name>
    <dbReference type="NCBI Taxonomy" id="1118451"/>
    <lineage>
        <taxon>Bacteria</taxon>
        <taxon>Pseudomonadati</taxon>
        <taxon>Pseudomonadota</taxon>
        <taxon>Alphaproteobacteria</taxon>
        <taxon>Hyphomicrobiales</taxon>
        <taxon>Rhizobiaceae</taxon>
        <taxon>Ciceribacter</taxon>
    </lineage>
</organism>
<dbReference type="Proteomes" id="UP000321717">
    <property type="component" value="Unassembled WGS sequence"/>
</dbReference>
<gene>
    <name evidence="2" type="ORF">RNA01_01730</name>
</gene>
<feature type="region of interest" description="Disordered" evidence="1">
    <location>
        <begin position="62"/>
        <end position="112"/>
    </location>
</feature>
<dbReference type="RefSeq" id="WP_210245720.1">
    <property type="nucleotide sequence ID" value="NZ_BJZP01000001.1"/>
</dbReference>
<proteinExistence type="predicted"/>
<dbReference type="AlphaFoldDB" id="A0A512HCQ4"/>
<accession>A0A512HCQ4</accession>
<protein>
    <submittedName>
        <fullName evidence="2">Uncharacterized protein</fullName>
    </submittedName>
</protein>
<evidence type="ECO:0000256" key="1">
    <source>
        <dbReference type="SAM" id="MobiDB-lite"/>
    </source>
</evidence>
<comment type="caution">
    <text evidence="2">The sequence shown here is derived from an EMBL/GenBank/DDBJ whole genome shotgun (WGS) entry which is preliminary data.</text>
</comment>